<reference evidence="1" key="1">
    <citation type="submission" date="2025-02" db="EMBL/GenBank/DDBJ databases">
        <authorList>
            <consortium name="NCBI Genome Project"/>
        </authorList>
    </citation>
    <scope>NUCLEOTIDE SEQUENCE</scope>
</reference>
<protein>
    <submittedName>
        <fullName evidence="1">Uncharacterized protein</fullName>
    </submittedName>
</protein>
<dbReference type="GeneID" id="4985726"/>
<reference evidence="1" key="2">
    <citation type="submission" date="2025-08" db="UniProtKB">
        <authorList>
            <consortium name="RefSeq"/>
        </authorList>
    </citation>
    <scope>IDENTIFICATION</scope>
</reference>
<name>A0AAJ6QFP0_ASPNG</name>
<dbReference type="RefSeq" id="XP_001395452.3">
    <property type="nucleotide sequence ID" value="XM_001395415.3"/>
</dbReference>
<dbReference type="VEuPathDB" id="FungiDB:An12g03770"/>
<accession>A0AAJ6QFP0</accession>
<dbReference type="AlphaFoldDB" id="A0AAJ6QFP0"/>
<sequence>MSSPVLPSSTSVLHKLNEQVFRPVTVSACLEAVSSLSESERKVLVESPAKYQLVSTDKEAFTTAAVQALASDDLDQVLGDAASGASAAVHGIIELMFALLLNLARADTMNGTHLTEEYEPILRLYYETMRDGIPLSNTIAQYAEDFDNKIIEFCADGSLTIDVRLLTILEYIKVAQGYQTTADEMHSTLESVFDKTLDFVDQLGSQSLLKPDAKDEKEAKTVRARRTSAKTIFSAGSAGPLDAKVPALKVALVSPFGRYVMVAGLLGVANAEAINAAFSLAASMANWEYVPIDRVMSDLATRSGSGTDTNTEYFNEFREHIEVLAGYWQSALVDAREIELWLNDGASSVDMPTYMNMALNEGAKIYVEVGKYLRLYAEETNQIPWDEWLNADKRILNDATSQEFLSETRSLEDSSQSHGNYVNPRGAKVETRVSIGYNTIMAAR</sequence>
<proteinExistence type="predicted"/>
<gene>
    <name evidence="1" type="ORF">An12g03770</name>
</gene>
<evidence type="ECO:0000313" key="1">
    <source>
        <dbReference type="RefSeq" id="XP_001395452.3"/>
    </source>
</evidence>
<dbReference type="KEGG" id="ang:An12g03770"/>
<organism evidence="1">
    <name type="scientific">Aspergillus niger</name>
    <dbReference type="NCBI Taxonomy" id="5061"/>
    <lineage>
        <taxon>Eukaryota</taxon>
        <taxon>Fungi</taxon>
        <taxon>Dikarya</taxon>
        <taxon>Ascomycota</taxon>
        <taxon>Pezizomycotina</taxon>
        <taxon>Eurotiomycetes</taxon>
        <taxon>Eurotiomycetidae</taxon>
        <taxon>Eurotiales</taxon>
        <taxon>Aspergillaceae</taxon>
        <taxon>Aspergillus</taxon>
        <taxon>Aspergillus subgen. Circumdati</taxon>
    </lineage>
</organism>